<dbReference type="PROSITE" id="PS50088">
    <property type="entry name" value="ANK_REPEAT"/>
    <property type="match status" value="3"/>
</dbReference>
<gene>
    <name evidence="4" type="ORF">CVLEPA_LOCUS6633</name>
</gene>
<dbReference type="InterPro" id="IPR050745">
    <property type="entry name" value="Multifunctional_regulatory"/>
</dbReference>
<dbReference type="PANTHER" id="PTHR24189">
    <property type="entry name" value="MYOTROPHIN"/>
    <property type="match status" value="1"/>
</dbReference>
<dbReference type="Pfam" id="PF00023">
    <property type="entry name" value="Ank"/>
    <property type="match status" value="1"/>
</dbReference>
<keyword evidence="5" id="KW-1185">Reference proteome</keyword>
<comment type="caution">
    <text evidence="4">The sequence shown here is derived from an EMBL/GenBank/DDBJ whole genome shotgun (WGS) entry which is preliminary data.</text>
</comment>
<dbReference type="Proteomes" id="UP001642483">
    <property type="component" value="Unassembled WGS sequence"/>
</dbReference>
<evidence type="ECO:0000313" key="5">
    <source>
        <dbReference type="Proteomes" id="UP001642483"/>
    </source>
</evidence>
<keyword evidence="2 3" id="KW-0040">ANK repeat</keyword>
<dbReference type="PRINTS" id="PR01415">
    <property type="entry name" value="ANKYRIN"/>
</dbReference>
<evidence type="ECO:0000256" key="1">
    <source>
        <dbReference type="ARBA" id="ARBA00022737"/>
    </source>
</evidence>
<dbReference type="InterPro" id="IPR002110">
    <property type="entry name" value="Ankyrin_rpt"/>
</dbReference>
<organism evidence="4 5">
    <name type="scientific">Clavelina lepadiformis</name>
    <name type="common">Light-bulb sea squirt</name>
    <name type="synonym">Ascidia lepadiformis</name>
    <dbReference type="NCBI Taxonomy" id="159417"/>
    <lineage>
        <taxon>Eukaryota</taxon>
        <taxon>Metazoa</taxon>
        <taxon>Chordata</taxon>
        <taxon>Tunicata</taxon>
        <taxon>Ascidiacea</taxon>
        <taxon>Aplousobranchia</taxon>
        <taxon>Clavelinidae</taxon>
        <taxon>Clavelina</taxon>
    </lineage>
</organism>
<accession>A0ABP0FC09</accession>
<reference evidence="4 5" key="1">
    <citation type="submission" date="2024-02" db="EMBL/GenBank/DDBJ databases">
        <authorList>
            <person name="Daric V."/>
            <person name="Darras S."/>
        </authorList>
    </citation>
    <scope>NUCLEOTIDE SEQUENCE [LARGE SCALE GENOMIC DNA]</scope>
</reference>
<feature type="repeat" description="ANK" evidence="3">
    <location>
        <begin position="88"/>
        <end position="120"/>
    </location>
</feature>
<dbReference type="InterPro" id="IPR036770">
    <property type="entry name" value="Ankyrin_rpt-contain_sf"/>
</dbReference>
<proteinExistence type="predicted"/>
<name>A0ABP0FC09_CLALP</name>
<feature type="repeat" description="ANK" evidence="3">
    <location>
        <begin position="155"/>
        <end position="187"/>
    </location>
</feature>
<dbReference type="SUPFAM" id="SSF48403">
    <property type="entry name" value="Ankyrin repeat"/>
    <property type="match status" value="1"/>
</dbReference>
<dbReference type="PANTHER" id="PTHR24189:SF50">
    <property type="entry name" value="ANKYRIN REPEAT AND SOCS BOX PROTEIN 2"/>
    <property type="match status" value="1"/>
</dbReference>
<feature type="repeat" description="ANK" evidence="3">
    <location>
        <begin position="122"/>
        <end position="154"/>
    </location>
</feature>
<dbReference type="Gene3D" id="1.25.40.20">
    <property type="entry name" value="Ankyrin repeat-containing domain"/>
    <property type="match status" value="1"/>
</dbReference>
<sequence>MLNNFLEMWCCSNKERYLEKYISSENVKKVESILRKGANPNERGTGKISFLGTAVAKGNEALVRIILQAGASPNQRMREDKSSERAIDVGYPLQEASKHGHEAIVQVLLDYGADVNIGQDTRSGTALHLAAKHNHVEVARILLSHGADIIAIDRCLNTPLHLAAEHRSVTTAELLLQHGAPINAKNAGLLTSLHKAAGSEVMSQLLLDNGAHTATEKFGGSISRLTDQNGTIHKTSSFEWEMDTFQNEINRAAQFRSLFVKLPSEVTCVGTGTQLYRSRTISPAGDYNAKKLRTVEICGFTDKRPQNEWA</sequence>
<evidence type="ECO:0008006" key="6">
    <source>
        <dbReference type="Google" id="ProtNLM"/>
    </source>
</evidence>
<dbReference type="Pfam" id="PF12796">
    <property type="entry name" value="Ank_2"/>
    <property type="match status" value="1"/>
</dbReference>
<dbReference type="EMBL" id="CAWYQH010000046">
    <property type="protein sequence ID" value="CAK8677231.1"/>
    <property type="molecule type" value="Genomic_DNA"/>
</dbReference>
<evidence type="ECO:0000256" key="3">
    <source>
        <dbReference type="PROSITE-ProRule" id="PRU00023"/>
    </source>
</evidence>
<dbReference type="PROSITE" id="PS50297">
    <property type="entry name" value="ANK_REP_REGION"/>
    <property type="match status" value="3"/>
</dbReference>
<protein>
    <recommendedName>
        <fullName evidence="6">Ankyrin repeat protein</fullName>
    </recommendedName>
</protein>
<dbReference type="SMART" id="SM00248">
    <property type="entry name" value="ANK"/>
    <property type="match status" value="6"/>
</dbReference>
<keyword evidence="1" id="KW-0677">Repeat</keyword>
<evidence type="ECO:0000256" key="2">
    <source>
        <dbReference type="ARBA" id="ARBA00023043"/>
    </source>
</evidence>
<evidence type="ECO:0000313" key="4">
    <source>
        <dbReference type="EMBL" id="CAK8677231.1"/>
    </source>
</evidence>